<evidence type="ECO:0000313" key="1">
    <source>
        <dbReference type="EMBL" id="KAF9648294.1"/>
    </source>
</evidence>
<comment type="caution">
    <text evidence="1">The sequence shown here is derived from an EMBL/GenBank/DDBJ whole genome shotgun (WGS) entry which is preliminary data.</text>
</comment>
<proteinExistence type="predicted"/>
<sequence>MNALNNAADAVEARRGELPATTNYQGKRTHRRLPRNFPRFRFPSKRHSRTPDPTPRPASTTPTDQLDPWEADLRAFFRVRQVRVKDCLEREKAQKFADRLDLVLDDSGLPKRKRTQFLRYLRKLCGTFGILPSSFVLAPIFVQRADTPFAAGGTSEVYKASLNDRVVVIKTLTGTTMANPEKVHRLLVKEVVGWKWLQHENILPFVGVIFTPPISIVSEQMENGNIIDFIKAHQKYNRLRLLIGAVTGLEFLHEHDIVHGDLKGVNILIDSQCRARLADFGLAVVVDALTGRSTSSGAEIRGTTRWMAPEIMHPEEFGFTGESLKLVPSKSTDIYAAGMTILEVLTGCRPFNNIARDVTVIHKVIRGDRPKRPRPGFSDKLWRLLLETWAAEYIRRPQRRPPASTILKRLGESVDQWEKSIVPLVPEQWQESENRHAEVVEVPNSSHRDSAISLFHSPRGNNDKIIQCRPILAGIINKLKKFLRLSRDAQ</sequence>
<accession>A0ACB6ZFE4</accession>
<evidence type="ECO:0000313" key="2">
    <source>
        <dbReference type="Proteomes" id="UP000886501"/>
    </source>
</evidence>
<protein>
    <submittedName>
        <fullName evidence="1">Kinase-like protein</fullName>
    </submittedName>
</protein>
<dbReference type="Proteomes" id="UP000886501">
    <property type="component" value="Unassembled WGS sequence"/>
</dbReference>
<name>A0ACB6ZFE4_THEGA</name>
<reference evidence="1" key="1">
    <citation type="submission" date="2019-10" db="EMBL/GenBank/DDBJ databases">
        <authorList>
            <consortium name="DOE Joint Genome Institute"/>
            <person name="Kuo A."/>
            <person name="Miyauchi S."/>
            <person name="Kiss E."/>
            <person name="Drula E."/>
            <person name="Kohler A."/>
            <person name="Sanchez-Garcia M."/>
            <person name="Andreopoulos B."/>
            <person name="Barry K.W."/>
            <person name="Bonito G."/>
            <person name="Buee M."/>
            <person name="Carver A."/>
            <person name="Chen C."/>
            <person name="Cichocki N."/>
            <person name="Clum A."/>
            <person name="Culley D."/>
            <person name="Crous P.W."/>
            <person name="Fauchery L."/>
            <person name="Girlanda M."/>
            <person name="Hayes R."/>
            <person name="Keri Z."/>
            <person name="Labutti K."/>
            <person name="Lipzen A."/>
            <person name="Lombard V."/>
            <person name="Magnuson J."/>
            <person name="Maillard F."/>
            <person name="Morin E."/>
            <person name="Murat C."/>
            <person name="Nolan M."/>
            <person name="Ohm R."/>
            <person name="Pangilinan J."/>
            <person name="Pereira M."/>
            <person name="Perotto S."/>
            <person name="Peter M."/>
            <person name="Riley R."/>
            <person name="Sitrit Y."/>
            <person name="Stielow B."/>
            <person name="Szollosi G."/>
            <person name="Zifcakova L."/>
            <person name="Stursova M."/>
            <person name="Spatafora J.W."/>
            <person name="Tedersoo L."/>
            <person name="Vaario L.-M."/>
            <person name="Yamada A."/>
            <person name="Yan M."/>
            <person name="Wang P."/>
            <person name="Xu J."/>
            <person name="Bruns T."/>
            <person name="Baldrian P."/>
            <person name="Vilgalys R."/>
            <person name="Henrissat B."/>
            <person name="Grigoriev I.V."/>
            <person name="Hibbett D."/>
            <person name="Nagy L.G."/>
            <person name="Martin F.M."/>
        </authorList>
    </citation>
    <scope>NUCLEOTIDE SEQUENCE</scope>
    <source>
        <strain evidence="1">P2</strain>
    </source>
</reference>
<gene>
    <name evidence="1" type="ORF">BDM02DRAFT_3269611</name>
</gene>
<keyword evidence="2" id="KW-1185">Reference proteome</keyword>
<organism evidence="1 2">
    <name type="scientific">Thelephora ganbajun</name>
    <name type="common">Ganba fungus</name>
    <dbReference type="NCBI Taxonomy" id="370292"/>
    <lineage>
        <taxon>Eukaryota</taxon>
        <taxon>Fungi</taxon>
        <taxon>Dikarya</taxon>
        <taxon>Basidiomycota</taxon>
        <taxon>Agaricomycotina</taxon>
        <taxon>Agaricomycetes</taxon>
        <taxon>Thelephorales</taxon>
        <taxon>Thelephoraceae</taxon>
        <taxon>Thelephora</taxon>
    </lineage>
</organism>
<reference evidence="1" key="2">
    <citation type="journal article" date="2020" name="Nat. Commun.">
        <title>Large-scale genome sequencing of mycorrhizal fungi provides insights into the early evolution of symbiotic traits.</title>
        <authorList>
            <person name="Miyauchi S."/>
            <person name="Kiss E."/>
            <person name="Kuo A."/>
            <person name="Drula E."/>
            <person name="Kohler A."/>
            <person name="Sanchez-Garcia M."/>
            <person name="Morin E."/>
            <person name="Andreopoulos B."/>
            <person name="Barry K.W."/>
            <person name="Bonito G."/>
            <person name="Buee M."/>
            <person name="Carver A."/>
            <person name="Chen C."/>
            <person name="Cichocki N."/>
            <person name="Clum A."/>
            <person name="Culley D."/>
            <person name="Crous P.W."/>
            <person name="Fauchery L."/>
            <person name="Girlanda M."/>
            <person name="Hayes R.D."/>
            <person name="Keri Z."/>
            <person name="LaButti K."/>
            <person name="Lipzen A."/>
            <person name="Lombard V."/>
            <person name="Magnuson J."/>
            <person name="Maillard F."/>
            <person name="Murat C."/>
            <person name="Nolan M."/>
            <person name="Ohm R.A."/>
            <person name="Pangilinan J."/>
            <person name="Pereira M.F."/>
            <person name="Perotto S."/>
            <person name="Peter M."/>
            <person name="Pfister S."/>
            <person name="Riley R."/>
            <person name="Sitrit Y."/>
            <person name="Stielow J.B."/>
            <person name="Szollosi G."/>
            <person name="Zifcakova L."/>
            <person name="Stursova M."/>
            <person name="Spatafora J.W."/>
            <person name="Tedersoo L."/>
            <person name="Vaario L.M."/>
            <person name="Yamada A."/>
            <person name="Yan M."/>
            <person name="Wang P."/>
            <person name="Xu J."/>
            <person name="Bruns T."/>
            <person name="Baldrian P."/>
            <person name="Vilgalys R."/>
            <person name="Dunand C."/>
            <person name="Henrissat B."/>
            <person name="Grigoriev I.V."/>
            <person name="Hibbett D."/>
            <person name="Nagy L.G."/>
            <person name="Martin F.M."/>
        </authorList>
    </citation>
    <scope>NUCLEOTIDE SEQUENCE</scope>
    <source>
        <strain evidence="1">P2</strain>
    </source>
</reference>
<dbReference type="EMBL" id="MU118016">
    <property type="protein sequence ID" value="KAF9648294.1"/>
    <property type="molecule type" value="Genomic_DNA"/>
</dbReference>